<evidence type="ECO:0000313" key="3">
    <source>
        <dbReference type="Proteomes" id="UP000033901"/>
    </source>
</evidence>
<evidence type="ECO:0000256" key="1">
    <source>
        <dbReference type="SAM" id="Phobius"/>
    </source>
</evidence>
<sequence>MGLDRPAQPKSMKKIFSSKFYLVLLVGVFVVAGIITWNFWNKAKIKSITSGVRGSVLLGPQCPVVREGEDCPDKPYATTLVVTKTDQSKVIKEFKSDENGKFSVQVPPGEYSIRSATVANVHPYCSSRENIIVSSNAYTETVVYCDTGIR</sequence>
<keyword evidence="1" id="KW-0472">Membrane</keyword>
<name>A0A0G1LCZ7_9BACT</name>
<accession>A0A0G1LCZ7</accession>
<organism evidence="2 3">
    <name type="scientific">Candidatus Curtissbacteria bacterium GW2011_GWC1_44_33</name>
    <dbReference type="NCBI Taxonomy" id="1618413"/>
    <lineage>
        <taxon>Bacteria</taxon>
        <taxon>Candidatus Curtissiibacteriota</taxon>
    </lineage>
</organism>
<protein>
    <recommendedName>
        <fullName evidence="4">Carboxypeptidase regulatory-like domain-containing protein</fullName>
    </recommendedName>
</protein>
<gene>
    <name evidence="2" type="ORF">UW61_C0024G0006</name>
</gene>
<feature type="transmembrane region" description="Helical" evidence="1">
    <location>
        <begin position="20"/>
        <end position="40"/>
    </location>
</feature>
<proteinExistence type="predicted"/>
<keyword evidence="1" id="KW-1133">Transmembrane helix</keyword>
<dbReference type="EMBL" id="LCIZ01000024">
    <property type="protein sequence ID" value="KKT66582.1"/>
    <property type="molecule type" value="Genomic_DNA"/>
</dbReference>
<dbReference type="AlphaFoldDB" id="A0A0G1LCZ7"/>
<comment type="caution">
    <text evidence="2">The sequence shown here is derived from an EMBL/GenBank/DDBJ whole genome shotgun (WGS) entry which is preliminary data.</text>
</comment>
<reference evidence="2 3" key="1">
    <citation type="journal article" date="2015" name="Nature">
        <title>rRNA introns, odd ribosomes, and small enigmatic genomes across a large radiation of phyla.</title>
        <authorList>
            <person name="Brown C.T."/>
            <person name="Hug L.A."/>
            <person name="Thomas B.C."/>
            <person name="Sharon I."/>
            <person name="Castelle C.J."/>
            <person name="Singh A."/>
            <person name="Wilkins M.J."/>
            <person name="Williams K.H."/>
            <person name="Banfield J.F."/>
        </authorList>
    </citation>
    <scope>NUCLEOTIDE SEQUENCE [LARGE SCALE GENOMIC DNA]</scope>
</reference>
<evidence type="ECO:0008006" key="4">
    <source>
        <dbReference type="Google" id="ProtNLM"/>
    </source>
</evidence>
<evidence type="ECO:0000313" key="2">
    <source>
        <dbReference type="EMBL" id="KKT66582.1"/>
    </source>
</evidence>
<keyword evidence="1" id="KW-0812">Transmembrane</keyword>
<dbReference type="Proteomes" id="UP000033901">
    <property type="component" value="Unassembled WGS sequence"/>
</dbReference>